<feature type="transmembrane region" description="Helical" evidence="7">
    <location>
        <begin position="21"/>
        <end position="42"/>
    </location>
</feature>
<dbReference type="AlphaFoldDB" id="A0A6J4QED8"/>
<evidence type="ECO:0000256" key="3">
    <source>
        <dbReference type="ARBA" id="ARBA00022679"/>
    </source>
</evidence>
<keyword evidence="6 7" id="KW-0472">Membrane</keyword>
<keyword evidence="3 9" id="KW-0808">Transferase</keyword>
<evidence type="ECO:0000256" key="2">
    <source>
        <dbReference type="ARBA" id="ARBA00006464"/>
    </source>
</evidence>
<feature type="transmembrane region" description="Helical" evidence="7">
    <location>
        <begin position="54"/>
        <end position="74"/>
    </location>
</feature>
<comment type="subcellular location">
    <subcellularLocation>
        <location evidence="1">Membrane</location>
        <topology evidence="1">Multi-pass membrane protein</topology>
    </subcellularLocation>
</comment>
<keyword evidence="5 7" id="KW-1133">Transmembrane helix</keyword>
<dbReference type="EMBL" id="CADCVH010000001">
    <property type="protein sequence ID" value="CAA9442516.1"/>
    <property type="molecule type" value="Genomic_DNA"/>
</dbReference>
<accession>A0A6J4QED8</accession>
<feature type="domain" description="Bacterial sugar transferase" evidence="8">
    <location>
        <begin position="269"/>
        <end position="455"/>
    </location>
</feature>
<reference evidence="9" key="1">
    <citation type="submission" date="2020-02" db="EMBL/GenBank/DDBJ databases">
        <authorList>
            <person name="Meier V. D."/>
        </authorList>
    </citation>
    <scope>NUCLEOTIDE SEQUENCE</scope>
    <source>
        <strain evidence="9">AVDCRST_MAG02</strain>
    </source>
</reference>
<protein>
    <submittedName>
        <fullName evidence="9">Undecaprenyl-phosphate glycophosphotransferase</fullName>
    </submittedName>
</protein>
<dbReference type="PANTHER" id="PTHR30576:SF10">
    <property type="entry name" value="SLL5057 PROTEIN"/>
    <property type="match status" value="1"/>
</dbReference>
<evidence type="ECO:0000256" key="4">
    <source>
        <dbReference type="ARBA" id="ARBA00022692"/>
    </source>
</evidence>
<keyword evidence="4 7" id="KW-0812">Transmembrane</keyword>
<proteinExistence type="inferred from homology"/>
<feature type="transmembrane region" description="Helical" evidence="7">
    <location>
        <begin position="110"/>
        <end position="132"/>
    </location>
</feature>
<name>A0A6J4QED8_9ACTN</name>
<feature type="transmembrane region" description="Helical" evidence="7">
    <location>
        <begin position="274"/>
        <end position="295"/>
    </location>
</feature>
<feature type="transmembrane region" description="Helical" evidence="7">
    <location>
        <begin position="86"/>
        <end position="104"/>
    </location>
</feature>
<dbReference type="GO" id="GO:0016020">
    <property type="term" value="C:membrane"/>
    <property type="evidence" value="ECO:0007669"/>
    <property type="project" value="UniProtKB-SubCell"/>
</dbReference>
<evidence type="ECO:0000256" key="1">
    <source>
        <dbReference type="ARBA" id="ARBA00004141"/>
    </source>
</evidence>
<dbReference type="PANTHER" id="PTHR30576">
    <property type="entry name" value="COLANIC BIOSYNTHESIS UDP-GLUCOSE LIPID CARRIER TRANSFERASE"/>
    <property type="match status" value="1"/>
</dbReference>
<evidence type="ECO:0000256" key="6">
    <source>
        <dbReference type="ARBA" id="ARBA00023136"/>
    </source>
</evidence>
<evidence type="ECO:0000313" key="9">
    <source>
        <dbReference type="EMBL" id="CAA9442516.1"/>
    </source>
</evidence>
<dbReference type="NCBIfam" id="TIGR03025">
    <property type="entry name" value="EPS_sugtrans"/>
    <property type="match status" value="1"/>
</dbReference>
<sequence>MRILKNIPKRLLGLKTLRRTLSVVVLALLDGAALLFGLLGAVRLLDGAGGDRMLSLFPLLIGGWVVVCAAFRLYDRAPVRRNPGALIGSSACWAGLALLGAAVYPESGLGLAGVLLSALLAFVFAGALRFLFEWGVARVYRRGLGQTPVLVAGREQDRARVSRTMGRAGGAYVLAGEVDLVGSGADLAALRAALDRTGARIVVLAGAERLPDDELLELLHSVRLRGVPLRVAPGALALMRGRTILSEGMGMPLLEVRYPRLDNSQRALKRALDVAVSVAGLLVISPLLLAIALAVRLDSPGPVLFRQKRVGADEKTFVCLMFRSMRADAEGLQEEMEEMNEAEGPVFKIRHDPRVTRVGRSLRRWSLDELPQLVNVLKGEMSLVGPRPLPVRDFLRMEEEHKRRLGAVPGMTGYWQISGRSDLSFEDMVRLDLYYMENWSLSFDLKIILKTLGAVRRREGAY</sequence>
<gene>
    <name evidence="9" type="ORF">AVDCRST_MAG02-198</name>
</gene>
<evidence type="ECO:0000259" key="8">
    <source>
        <dbReference type="Pfam" id="PF02397"/>
    </source>
</evidence>
<dbReference type="InterPro" id="IPR003362">
    <property type="entry name" value="Bact_transf"/>
</dbReference>
<dbReference type="Pfam" id="PF02397">
    <property type="entry name" value="Bac_transf"/>
    <property type="match status" value="1"/>
</dbReference>
<comment type="similarity">
    <text evidence="2">Belongs to the bacterial sugar transferase family.</text>
</comment>
<organism evidence="9">
    <name type="scientific">uncultured Rubrobacteraceae bacterium</name>
    <dbReference type="NCBI Taxonomy" id="349277"/>
    <lineage>
        <taxon>Bacteria</taxon>
        <taxon>Bacillati</taxon>
        <taxon>Actinomycetota</taxon>
        <taxon>Rubrobacteria</taxon>
        <taxon>Rubrobacterales</taxon>
        <taxon>Rubrobacteraceae</taxon>
        <taxon>environmental samples</taxon>
    </lineage>
</organism>
<dbReference type="InterPro" id="IPR017475">
    <property type="entry name" value="EPS_sugar_tfrase"/>
</dbReference>
<evidence type="ECO:0000256" key="7">
    <source>
        <dbReference type="SAM" id="Phobius"/>
    </source>
</evidence>
<evidence type="ECO:0000256" key="5">
    <source>
        <dbReference type="ARBA" id="ARBA00022989"/>
    </source>
</evidence>
<dbReference type="GO" id="GO:0016780">
    <property type="term" value="F:phosphotransferase activity, for other substituted phosphate groups"/>
    <property type="evidence" value="ECO:0007669"/>
    <property type="project" value="TreeGrafter"/>
</dbReference>